<evidence type="ECO:0000256" key="4">
    <source>
        <dbReference type="ARBA" id="ARBA00022475"/>
    </source>
</evidence>
<feature type="transmembrane region" description="Helical" evidence="8">
    <location>
        <begin position="236"/>
        <end position="264"/>
    </location>
</feature>
<name>A0AAW8T9K9_9ENTE</name>
<feature type="transmembrane region" description="Helical" evidence="8">
    <location>
        <begin position="62"/>
        <end position="81"/>
    </location>
</feature>
<accession>A0AAW8T9K9</accession>
<evidence type="ECO:0000256" key="5">
    <source>
        <dbReference type="ARBA" id="ARBA00022692"/>
    </source>
</evidence>
<feature type="transmembrane region" description="Helical" evidence="8">
    <location>
        <begin position="145"/>
        <end position="167"/>
    </location>
</feature>
<comment type="subcellular location">
    <subcellularLocation>
        <location evidence="1">Cell membrane</location>
        <topology evidence="1">Multi-pass membrane protein</topology>
    </subcellularLocation>
</comment>
<evidence type="ECO:0000256" key="6">
    <source>
        <dbReference type="ARBA" id="ARBA00022989"/>
    </source>
</evidence>
<dbReference type="AlphaFoldDB" id="A0AAW8T9K9"/>
<feature type="transmembrane region" description="Helical" evidence="8">
    <location>
        <begin position="193"/>
        <end position="216"/>
    </location>
</feature>
<dbReference type="SUPFAM" id="SSF81345">
    <property type="entry name" value="ABC transporter involved in vitamin B12 uptake, BtuC"/>
    <property type="match status" value="1"/>
</dbReference>
<evidence type="ECO:0000256" key="1">
    <source>
        <dbReference type="ARBA" id="ARBA00004651"/>
    </source>
</evidence>
<evidence type="ECO:0000256" key="2">
    <source>
        <dbReference type="ARBA" id="ARBA00007935"/>
    </source>
</evidence>
<dbReference type="GO" id="GO:0005886">
    <property type="term" value="C:plasma membrane"/>
    <property type="evidence" value="ECO:0007669"/>
    <property type="project" value="UniProtKB-SubCell"/>
</dbReference>
<evidence type="ECO:0000256" key="3">
    <source>
        <dbReference type="ARBA" id="ARBA00022448"/>
    </source>
</evidence>
<evidence type="ECO:0000313" key="10">
    <source>
        <dbReference type="Proteomes" id="UP001254770"/>
    </source>
</evidence>
<dbReference type="GO" id="GO:0022857">
    <property type="term" value="F:transmembrane transporter activity"/>
    <property type="evidence" value="ECO:0007669"/>
    <property type="project" value="InterPro"/>
</dbReference>
<feature type="transmembrane region" description="Helical" evidence="8">
    <location>
        <begin position="276"/>
        <end position="298"/>
    </location>
</feature>
<evidence type="ECO:0000256" key="8">
    <source>
        <dbReference type="SAM" id="Phobius"/>
    </source>
</evidence>
<comment type="similarity">
    <text evidence="2">Belongs to the binding-protein-dependent transport system permease family. FecCD subfamily.</text>
</comment>
<dbReference type="InterPro" id="IPR000522">
    <property type="entry name" value="ABC_transptr_permease_BtuC"/>
</dbReference>
<evidence type="ECO:0000256" key="7">
    <source>
        <dbReference type="ARBA" id="ARBA00023136"/>
    </source>
</evidence>
<dbReference type="GO" id="GO:0033214">
    <property type="term" value="P:siderophore-iron import into cell"/>
    <property type="evidence" value="ECO:0007669"/>
    <property type="project" value="TreeGrafter"/>
</dbReference>
<evidence type="ECO:0000313" key="9">
    <source>
        <dbReference type="EMBL" id="MDT2543452.1"/>
    </source>
</evidence>
<gene>
    <name evidence="9" type="ORF">P7D69_03700</name>
</gene>
<protein>
    <submittedName>
        <fullName evidence="9">Iron chelate uptake ABC transporter family permease subunit</fullName>
    </submittedName>
</protein>
<feature type="transmembrane region" description="Helical" evidence="8">
    <location>
        <begin position="304"/>
        <end position="322"/>
    </location>
</feature>
<feature type="transmembrane region" description="Helical" evidence="8">
    <location>
        <begin position="119"/>
        <end position="139"/>
    </location>
</feature>
<dbReference type="Gene3D" id="1.10.3470.10">
    <property type="entry name" value="ABC transporter involved in vitamin B12 uptake, BtuC"/>
    <property type="match status" value="1"/>
</dbReference>
<dbReference type="PANTHER" id="PTHR30472:SF27">
    <property type="entry name" value="PETROBACTIN IMPORT SYSTEM PERMEASE PROTEIN YCLN"/>
    <property type="match status" value="1"/>
</dbReference>
<keyword evidence="7 8" id="KW-0472">Membrane</keyword>
<sequence>MRIIITYLRGEFLKRKGIILGLLLLSALSLFIGVKELMLQGLLRGDSEQWLILATTRVPRTVSLLLAGATMSICGLIMQHLTQNKFVSPTTAGTMDSARLGILLVMLFLPNASTSIRTLAAFVFAFLGTLIFLGLSRLLPNKDPIFLPLLGVMFGNIVGSVATFFAYQFQLIQNMSSWLQGNFSLVAKGSYELLYLTIPLFFIIYLFAYSFTIVGLGEDVAVNLGVNYRLMQMLGIGLVAAASGLVLIMVGTVPFLGVIVPNIVSLIYGDHVKQNLWITALSGSLFLMACDIISRIVIAPYEVPVSLTVGILGSLIFIYLLVRRRRA</sequence>
<dbReference type="Pfam" id="PF01032">
    <property type="entry name" value="FecCD"/>
    <property type="match status" value="1"/>
</dbReference>
<keyword evidence="6 8" id="KW-1133">Transmembrane helix</keyword>
<keyword evidence="3" id="KW-0813">Transport</keyword>
<dbReference type="Proteomes" id="UP001254770">
    <property type="component" value="Unassembled WGS sequence"/>
</dbReference>
<dbReference type="CDD" id="cd06550">
    <property type="entry name" value="TM_ABC_iron-siderophores_like"/>
    <property type="match status" value="1"/>
</dbReference>
<comment type="caution">
    <text evidence="9">The sequence shown here is derived from an EMBL/GenBank/DDBJ whole genome shotgun (WGS) entry which is preliminary data.</text>
</comment>
<keyword evidence="5 8" id="KW-0812">Transmembrane</keyword>
<dbReference type="EMBL" id="JARPXL010000002">
    <property type="protein sequence ID" value="MDT2543452.1"/>
    <property type="molecule type" value="Genomic_DNA"/>
</dbReference>
<proteinExistence type="inferred from homology"/>
<dbReference type="InterPro" id="IPR037294">
    <property type="entry name" value="ABC_BtuC-like"/>
</dbReference>
<dbReference type="PANTHER" id="PTHR30472">
    <property type="entry name" value="FERRIC ENTEROBACTIN TRANSPORT SYSTEM PERMEASE PROTEIN"/>
    <property type="match status" value="1"/>
</dbReference>
<reference evidence="9" key="1">
    <citation type="submission" date="2023-03" db="EMBL/GenBank/DDBJ databases">
        <authorList>
            <person name="Shen W."/>
            <person name="Cai J."/>
        </authorList>
    </citation>
    <scope>NUCLEOTIDE SEQUENCE</scope>
    <source>
        <strain evidence="9">Y15</strain>
    </source>
</reference>
<keyword evidence="4" id="KW-1003">Cell membrane</keyword>
<feature type="transmembrane region" description="Helical" evidence="8">
    <location>
        <begin position="17"/>
        <end position="34"/>
    </location>
</feature>
<organism evidence="9 10">
    <name type="scientific">Enterococcus raffinosus</name>
    <dbReference type="NCBI Taxonomy" id="71452"/>
    <lineage>
        <taxon>Bacteria</taxon>
        <taxon>Bacillati</taxon>
        <taxon>Bacillota</taxon>
        <taxon>Bacilli</taxon>
        <taxon>Lactobacillales</taxon>
        <taxon>Enterococcaceae</taxon>
        <taxon>Enterococcus</taxon>
    </lineage>
</organism>